<evidence type="ECO:0000256" key="11">
    <source>
        <dbReference type="ARBA" id="ARBA00023136"/>
    </source>
</evidence>
<dbReference type="InterPro" id="IPR036545">
    <property type="entry name" value="Cyt_c_oxidase_su5A/6_sf"/>
</dbReference>
<comment type="pathway">
    <text evidence="2 13">Energy metabolism; oxidative phosphorylation.</text>
</comment>
<dbReference type="Pfam" id="PF02284">
    <property type="entry name" value="COX5A"/>
    <property type="match status" value="1"/>
</dbReference>
<evidence type="ECO:0000256" key="7">
    <source>
        <dbReference type="ARBA" id="ARBA00022792"/>
    </source>
</evidence>
<keyword evidence="11 13" id="KW-0472">Membrane</keyword>
<dbReference type="Gene3D" id="1.25.40.40">
    <property type="entry name" value="Cytochrome c oxidase, subunit Va/VI"/>
    <property type="match status" value="1"/>
</dbReference>
<keyword evidence="8 13" id="KW-0809">Transit peptide</keyword>
<comment type="caution">
    <text evidence="14">The sequence shown here is derived from an EMBL/GenBank/DDBJ whole genome shotgun (WGS) entry which is preliminary data.</text>
</comment>
<evidence type="ECO:0000256" key="12">
    <source>
        <dbReference type="ARBA" id="ARBA00031049"/>
    </source>
</evidence>
<evidence type="ECO:0000256" key="3">
    <source>
        <dbReference type="ARBA" id="ARBA00007972"/>
    </source>
</evidence>
<evidence type="ECO:0000256" key="13">
    <source>
        <dbReference type="RuleBase" id="RU368103"/>
    </source>
</evidence>
<protein>
    <recommendedName>
        <fullName evidence="4 13">Cytochrome c oxidase subunit 5A, mitochondrial</fullName>
    </recommendedName>
    <alternativeName>
        <fullName evidence="12 13">Cytochrome c oxidase polypeptide Va</fullName>
    </alternativeName>
</protein>
<dbReference type="PANTHER" id="PTHR14200:SF11">
    <property type="entry name" value="CYTOCHROME C OXIDASE SUBUNIT 5A, MITOCHONDRIAL"/>
    <property type="match status" value="1"/>
</dbReference>
<comment type="subunit">
    <text evidence="13">Component of the cytochrome c oxidase (complex IV, CIV), a multisubunit enzyme composed of a catalytic core of 3 subunits and several supernumerary subunits. The complex exists as a monomer or a dimer and forms supercomplexes (SCs) in the inner mitochondrial membrane with ubiquinol-cytochrome c oxidoreductase (cytochrome b-c1 complex, complex III, CIII).</text>
</comment>
<dbReference type="AlphaFoldDB" id="A0ABD0YPG8"/>
<dbReference type="PANTHER" id="PTHR14200">
    <property type="entry name" value="CYTOCHROME C OXIDASE POLYPEPTIDE"/>
    <property type="match status" value="1"/>
</dbReference>
<comment type="function">
    <text evidence="13">Component of the cytochrome c oxidase, the last enzyme in the mitochondrial electron transport chain which drives oxidative phosphorylation. The respiratory chain contains 3 multisubunit complexes succinate dehydrogenase (complex II, CII), ubiquinol-cytochrome c oxidoreductase (cytochrome b-c1 complex, complex III, CIII) and cytochrome c oxidase (complex IV, CIV), that cooperate to transfer electrons derived from NADH and succinate to molecular oxygen, creating an electrochemical gradient over the inner membrane that drives transmembrane transport and the ATP synthase. Cytochrome c oxidase is the component of the respiratory chain that catalyzes the reduction of oxygen to water. Electrons originating from reduced cytochrome c in the intermembrane space (IMS) are transferred via the dinuclear copper A center (CU(A)) of subunit 2 and heme A of subunit 1 to the active site in subunit 1, a binuclear center (BNC) formed by heme A3 and copper B (CU(B)). The BNC reduces molecular oxygen to 2 water molecules using 4 electrons from cytochrome c in the IMS and 4 protons from the mitochondrial matrix.</text>
</comment>
<keyword evidence="7 13" id="KW-0999">Mitochondrion inner membrane</keyword>
<dbReference type="EMBL" id="JBFDAA010000009">
    <property type="protein sequence ID" value="KAL1129132.1"/>
    <property type="molecule type" value="Genomic_DNA"/>
</dbReference>
<evidence type="ECO:0000256" key="8">
    <source>
        <dbReference type="ARBA" id="ARBA00022946"/>
    </source>
</evidence>
<dbReference type="Proteomes" id="UP001558652">
    <property type="component" value="Unassembled WGS sequence"/>
</dbReference>
<evidence type="ECO:0000256" key="6">
    <source>
        <dbReference type="ARBA" id="ARBA00022723"/>
    </source>
</evidence>
<name>A0ABD0YPG8_9HEMI</name>
<dbReference type="InterPro" id="IPR003204">
    <property type="entry name" value="Cyt_c_oxidase_su5A/6"/>
</dbReference>
<comment type="subcellular location">
    <subcellularLocation>
        <location evidence="1 13">Mitochondrion inner membrane</location>
        <topology evidence="1 13">Peripheral membrane protein</topology>
        <orientation evidence="1 13">Matrix side</orientation>
    </subcellularLocation>
</comment>
<evidence type="ECO:0000256" key="9">
    <source>
        <dbReference type="ARBA" id="ARBA00023004"/>
    </source>
</evidence>
<organism evidence="14 15">
    <name type="scientific">Ranatra chinensis</name>
    <dbReference type="NCBI Taxonomy" id="642074"/>
    <lineage>
        <taxon>Eukaryota</taxon>
        <taxon>Metazoa</taxon>
        <taxon>Ecdysozoa</taxon>
        <taxon>Arthropoda</taxon>
        <taxon>Hexapoda</taxon>
        <taxon>Insecta</taxon>
        <taxon>Pterygota</taxon>
        <taxon>Neoptera</taxon>
        <taxon>Paraneoptera</taxon>
        <taxon>Hemiptera</taxon>
        <taxon>Heteroptera</taxon>
        <taxon>Panheteroptera</taxon>
        <taxon>Nepomorpha</taxon>
        <taxon>Nepidae</taxon>
        <taxon>Ranatrinae</taxon>
        <taxon>Ranatra</taxon>
    </lineage>
</organism>
<reference evidence="14 15" key="1">
    <citation type="submission" date="2024-07" db="EMBL/GenBank/DDBJ databases">
        <title>Chromosome-level genome assembly of the water stick insect Ranatra chinensis (Heteroptera: Nepidae).</title>
        <authorList>
            <person name="Liu X."/>
        </authorList>
    </citation>
    <scope>NUCLEOTIDE SEQUENCE [LARGE SCALE GENOMIC DNA]</scope>
    <source>
        <strain evidence="14">Cailab_2021Rc</strain>
        <tissue evidence="14">Muscle</tissue>
    </source>
</reference>
<evidence type="ECO:0000313" key="15">
    <source>
        <dbReference type="Proteomes" id="UP001558652"/>
    </source>
</evidence>
<evidence type="ECO:0000313" key="14">
    <source>
        <dbReference type="EMBL" id="KAL1129132.1"/>
    </source>
</evidence>
<evidence type="ECO:0000256" key="5">
    <source>
        <dbReference type="ARBA" id="ARBA00022617"/>
    </source>
</evidence>
<keyword evidence="15" id="KW-1185">Reference proteome</keyword>
<evidence type="ECO:0000256" key="2">
    <source>
        <dbReference type="ARBA" id="ARBA00004673"/>
    </source>
</evidence>
<sequence length="104" mass="11807">MFFNRPDIDAWEVRKGMSDMHGMDLVPDPKTIIAALRACRRINDYALAVRHLEAIKFKCGDNVGSIYPYILQEINPTLAELGIETPEQMGYGKPEFVVKSVYES</sequence>
<dbReference type="CDD" id="cd00923">
    <property type="entry name" value="Cyt_c_Oxidase_Va"/>
    <property type="match status" value="1"/>
</dbReference>
<keyword evidence="9 13" id="KW-0408">Iron</keyword>
<evidence type="ECO:0000256" key="1">
    <source>
        <dbReference type="ARBA" id="ARBA00004443"/>
    </source>
</evidence>
<comment type="similarity">
    <text evidence="3 13">Belongs to the cytochrome c oxidase subunit 5A family.</text>
</comment>
<evidence type="ECO:0000256" key="10">
    <source>
        <dbReference type="ARBA" id="ARBA00023128"/>
    </source>
</evidence>
<dbReference type="GO" id="GO:0045277">
    <property type="term" value="C:respiratory chain complex IV"/>
    <property type="evidence" value="ECO:0007669"/>
    <property type="project" value="UniProtKB-UniRule"/>
</dbReference>
<keyword evidence="5 13" id="KW-0349">Heme</keyword>
<proteinExistence type="inferred from homology"/>
<dbReference type="SUPFAM" id="SSF48479">
    <property type="entry name" value="Cytochrome c oxidase subunit E"/>
    <property type="match status" value="1"/>
</dbReference>
<dbReference type="GO" id="GO:0046872">
    <property type="term" value="F:metal ion binding"/>
    <property type="evidence" value="ECO:0007669"/>
    <property type="project" value="UniProtKB-UniRule"/>
</dbReference>
<keyword evidence="6 13" id="KW-0479">Metal-binding</keyword>
<evidence type="ECO:0000256" key="4">
    <source>
        <dbReference type="ARBA" id="ARBA00021968"/>
    </source>
</evidence>
<dbReference type="GO" id="GO:0006123">
    <property type="term" value="P:mitochondrial electron transport, cytochrome c to oxygen"/>
    <property type="evidence" value="ECO:0007669"/>
    <property type="project" value="UniProtKB-UniRule"/>
</dbReference>
<dbReference type="GO" id="GO:0005743">
    <property type="term" value="C:mitochondrial inner membrane"/>
    <property type="evidence" value="ECO:0007669"/>
    <property type="project" value="UniProtKB-SubCell"/>
</dbReference>
<accession>A0ABD0YPG8</accession>
<keyword evidence="10 13" id="KW-0496">Mitochondrion</keyword>
<gene>
    <name evidence="14" type="ORF">AAG570_013663</name>
</gene>